<gene>
    <name evidence="1" type="ORF">K7472_22340</name>
</gene>
<accession>A0ABS7QWH4</accession>
<protein>
    <submittedName>
        <fullName evidence="1">Uncharacterized protein</fullName>
    </submittedName>
</protein>
<dbReference type="Proteomes" id="UP001198565">
    <property type="component" value="Unassembled WGS sequence"/>
</dbReference>
<evidence type="ECO:0000313" key="2">
    <source>
        <dbReference type="Proteomes" id="UP001198565"/>
    </source>
</evidence>
<evidence type="ECO:0000313" key="1">
    <source>
        <dbReference type="EMBL" id="MBY8887557.1"/>
    </source>
</evidence>
<sequence>MLSSARAPASSGARVVDGADAWGGRGVTGAAVPALVTLRGRGSSTWAGLLRVRCAGGRPTMGCGALVDGGRALVDG</sequence>
<proteinExistence type="predicted"/>
<keyword evidence="2" id="KW-1185">Reference proteome</keyword>
<dbReference type="EMBL" id="JAINVZ010000017">
    <property type="protein sequence ID" value="MBY8887557.1"/>
    <property type="molecule type" value="Genomic_DNA"/>
</dbReference>
<reference evidence="1 2" key="1">
    <citation type="submission" date="2021-08" db="EMBL/GenBank/DDBJ databases">
        <title>Streptomyces sp. PTM05 isolated from lichen.</title>
        <authorList>
            <person name="Somphong A."/>
            <person name="Phongsopitanun W."/>
            <person name="Tanasupawat S."/>
        </authorList>
    </citation>
    <scope>NUCLEOTIDE SEQUENCE [LARGE SCALE GENOMIC DNA]</scope>
    <source>
        <strain evidence="1 2">Ptm05</strain>
    </source>
</reference>
<organism evidence="1 2">
    <name type="scientific">Streptantibioticus parmotrematis</name>
    <dbReference type="NCBI Taxonomy" id="2873249"/>
    <lineage>
        <taxon>Bacteria</taxon>
        <taxon>Bacillati</taxon>
        <taxon>Actinomycetota</taxon>
        <taxon>Actinomycetes</taxon>
        <taxon>Kitasatosporales</taxon>
        <taxon>Streptomycetaceae</taxon>
        <taxon>Streptantibioticus</taxon>
    </lineage>
</organism>
<name>A0ABS7QWH4_9ACTN</name>
<comment type="caution">
    <text evidence="1">The sequence shown here is derived from an EMBL/GenBank/DDBJ whole genome shotgun (WGS) entry which is preliminary data.</text>
</comment>
<dbReference type="RefSeq" id="WP_222980307.1">
    <property type="nucleotide sequence ID" value="NZ_JAINVZ010000017.1"/>
</dbReference>